<feature type="domain" description="TonB-dependent transporter Oar-like beta-barrel" evidence="7">
    <location>
        <begin position="236"/>
        <end position="663"/>
    </location>
</feature>
<dbReference type="SUPFAM" id="SSF56935">
    <property type="entry name" value="Porins"/>
    <property type="match status" value="1"/>
</dbReference>
<evidence type="ECO:0000259" key="7">
    <source>
        <dbReference type="Pfam" id="PF25183"/>
    </source>
</evidence>
<dbReference type="PANTHER" id="PTHR30069">
    <property type="entry name" value="TONB-DEPENDENT OUTER MEMBRANE RECEPTOR"/>
    <property type="match status" value="1"/>
</dbReference>
<evidence type="ECO:0000256" key="4">
    <source>
        <dbReference type="ARBA" id="ARBA00022692"/>
    </source>
</evidence>
<dbReference type="STRING" id="474950.SAMN05421771_2384"/>
<name>A0A1I6MDG7_9BACT</name>
<dbReference type="GO" id="GO:0015344">
    <property type="term" value="F:siderophore uptake transmembrane transporter activity"/>
    <property type="evidence" value="ECO:0007669"/>
    <property type="project" value="TreeGrafter"/>
</dbReference>
<evidence type="ECO:0000313" key="9">
    <source>
        <dbReference type="Proteomes" id="UP000199024"/>
    </source>
</evidence>
<reference evidence="8 9" key="1">
    <citation type="submission" date="2016-10" db="EMBL/GenBank/DDBJ databases">
        <authorList>
            <person name="de Groot N.N."/>
        </authorList>
    </citation>
    <scope>NUCLEOTIDE SEQUENCE [LARGE SCALE GENOMIC DNA]</scope>
    <source>
        <strain evidence="8 9">DSM 21001</strain>
    </source>
</reference>
<dbReference type="OrthoDB" id="97893at2"/>
<accession>A0A1I6MDG7</accession>
<dbReference type="EMBL" id="FOZL01000001">
    <property type="protein sequence ID" value="SFS13744.1"/>
    <property type="molecule type" value="Genomic_DNA"/>
</dbReference>
<keyword evidence="5" id="KW-0472">Membrane</keyword>
<protein>
    <recommendedName>
        <fullName evidence="7">TonB-dependent transporter Oar-like beta-barrel domain-containing protein</fullName>
    </recommendedName>
</protein>
<organism evidence="8 9">
    <name type="scientific">Granulicella pectinivorans</name>
    <dbReference type="NCBI Taxonomy" id="474950"/>
    <lineage>
        <taxon>Bacteria</taxon>
        <taxon>Pseudomonadati</taxon>
        <taxon>Acidobacteriota</taxon>
        <taxon>Terriglobia</taxon>
        <taxon>Terriglobales</taxon>
        <taxon>Acidobacteriaceae</taxon>
        <taxon>Granulicella</taxon>
    </lineage>
</organism>
<dbReference type="AlphaFoldDB" id="A0A1I6MDG7"/>
<dbReference type="Gene3D" id="2.40.170.20">
    <property type="entry name" value="TonB-dependent receptor, beta-barrel domain"/>
    <property type="match status" value="1"/>
</dbReference>
<dbReference type="GO" id="GO:0009279">
    <property type="term" value="C:cell outer membrane"/>
    <property type="evidence" value="ECO:0007669"/>
    <property type="project" value="UniProtKB-SubCell"/>
</dbReference>
<dbReference type="PANTHER" id="PTHR30069:SF46">
    <property type="entry name" value="OAR PROTEIN"/>
    <property type="match status" value="1"/>
</dbReference>
<gene>
    <name evidence="8" type="ORF">SAMN05421771_2384</name>
</gene>
<keyword evidence="4" id="KW-0812">Transmembrane</keyword>
<evidence type="ECO:0000256" key="6">
    <source>
        <dbReference type="ARBA" id="ARBA00023237"/>
    </source>
</evidence>
<dbReference type="InterPro" id="IPR057601">
    <property type="entry name" value="Oar-like_b-barrel"/>
</dbReference>
<dbReference type="Pfam" id="PF25183">
    <property type="entry name" value="OMP_b-brl_4"/>
    <property type="match status" value="1"/>
</dbReference>
<dbReference type="InterPro" id="IPR036942">
    <property type="entry name" value="Beta-barrel_TonB_sf"/>
</dbReference>
<keyword evidence="9" id="KW-1185">Reference proteome</keyword>
<evidence type="ECO:0000256" key="5">
    <source>
        <dbReference type="ARBA" id="ARBA00023136"/>
    </source>
</evidence>
<comment type="subcellular location">
    <subcellularLocation>
        <location evidence="1">Cell outer membrane</location>
        <topology evidence="1">Multi-pass membrane protein</topology>
    </subcellularLocation>
</comment>
<keyword evidence="2" id="KW-0813">Transport</keyword>
<proteinExistence type="predicted"/>
<dbReference type="GO" id="GO:0044718">
    <property type="term" value="P:siderophore transmembrane transport"/>
    <property type="evidence" value="ECO:0007669"/>
    <property type="project" value="TreeGrafter"/>
</dbReference>
<sequence>MNTVDPNTCKPVILDPASHRIFSVRDNTGVHLPTVHLDPGVRQARGFQKALSQRYRLETLQLAELPSTEGAIRYSVHEQLKPSSEPGLDHLFLPLAEIGSDELPAPQRSAITALLHGETQDLGRFARLGWIEELRSRLGAKELHDIRQVNCGIDFCLLSMRYEAERVWFKAVGEPNTREFALTLTLSRKFRDYLPSILMAIPEWNGWIAEDVDGIPLNQTSDPAAWEVAFTALATMQDEWQLSRSFTLSPGLRWEVSPPPHGAGTENAYTLAGSIALPATLSLAPRGTPLWHTELFNFAPRLGAVWAVDNMPGQELLIRAGAGVFFGTANRPAAEAFNALGFSATNHQTNVPVPVTPTQLNISTAVSAPYTNTTVFAFPQHLQLPYTIQWNVAMEKSVGIGQTLSLSWLGTDSRRLLQKRRTDVRNENPEFGEVNYFPGQLSSSYQALQIRFQRSLSHGLQILGSYGWAHAIDYGSTNPAFAFTRANSDLDVRHNLQAAFTWDEPLHMFGRSMKNFARGWGIDGRLTARTSFPVTPLGNIFSDPATGDRYYSGVDLIPGKPRYLRGPFLPGGRMFNGGPTVDDPAFALPNGDQAGNAPRNTLRGFGAYQFNVAVRKELSIRGQTSLEIRLDIFNVFNHPNFGYLDPGLTDAQFGQPTRMLNQSFGATGSLYEPGGPRSIQLSLRLHF</sequence>
<evidence type="ECO:0000256" key="3">
    <source>
        <dbReference type="ARBA" id="ARBA00022452"/>
    </source>
</evidence>
<dbReference type="RefSeq" id="WP_089839330.1">
    <property type="nucleotide sequence ID" value="NZ_FOZL01000001.1"/>
</dbReference>
<evidence type="ECO:0000256" key="1">
    <source>
        <dbReference type="ARBA" id="ARBA00004571"/>
    </source>
</evidence>
<dbReference type="Proteomes" id="UP000199024">
    <property type="component" value="Unassembled WGS sequence"/>
</dbReference>
<dbReference type="InterPro" id="IPR039426">
    <property type="entry name" value="TonB-dep_rcpt-like"/>
</dbReference>
<evidence type="ECO:0000313" key="8">
    <source>
        <dbReference type="EMBL" id="SFS13744.1"/>
    </source>
</evidence>
<evidence type="ECO:0000256" key="2">
    <source>
        <dbReference type="ARBA" id="ARBA00022448"/>
    </source>
</evidence>
<keyword evidence="3" id="KW-1134">Transmembrane beta strand</keyword>
<keyword evidence="6" id="KW-0998">Cell outer membrane</keyword>